<sequence>MDDLSFPNLRALCVQNGNNLLGAWFGGSEEMPFDIVLKLDYTDSSAWQVGSLAPLWPAAKSRTAQISGVRVRGIDIAQHSVITTLLVSHVTRRSLTLSYADTVIDDSTECDAILGVFSLVVSSILPSAACQAFVIEKK</sequence>
<organism evidence="1 2">
    <name type="scientific">Exidia glandulosa HHB12029</name>
    <dbReference type="NCBI Taxonomy" id="1314781"/>
    <lineage>
        <taxon>Eukaryota</taxon>
        <taxon>Fungi</taxon>
        <taxon>Dikarya</taxon>
        <taxon>Basidiomycota</taxon>
        <taxon>Agaricomycotina</taxon>
        <taxon>Agaricomycetes</taxon>
        <taxon>Auriculariales</taxon>
        <taxon>Exidiaceae</taxon>
        <taxon>Exidia</taxon>
    </lineage>
</organism>
<evidence type="ECO:0000313" key="2">
    <source>
        <dbReference type="Proteomes" id="UP000077266"/>
    </source>
</evidence>
<dbReference type="EMBL" id="KV426226">
    <property type="protein sequence ID" value="KZV84404.1"/>
    <property type="molecule type" value="Genomic_DNA"/>
</dbReference>
<gene>
    <name evidence="1" type="ORF">EXIGLDRAFT_842212</name>
</gene>
<proteinExistence type="predicted"/>
<name>A0A165DF41_EXIGL</name>
<keyword evidence="2" id="KW-1185">Reference proteome</keyword>
<reference evidence="1 2" key="1">
    <citation type="journal article" date="2016" name="Mol. Biol. Evol.">
        <title>Comparative Genomics of Early-Diverging Mushroom-Forming Fungi Provides Insights into the Origins of Lignocellulose Decay Capabilities.</title>
        <authorList>
            <person name="Nagy L.G."/>
            <person name="Riley R."/>
            <person name="Tritt A."/>
            <person name="Adam C."/>
            <person name="Daum C."/>
            <person name="Floudas D."/>
            <person name="Sun H."/>
            <person name="Yadav J.S."/>
            <person name="Pangilinan J."/>
            <person name="Larsson K.H."/>
            <person name="Matsuura K."/>
            <person name="Barry K."/>
            <person name="Labutti K."/>
            <person name="Kuo R."/>
            <person name="Ohm R.A."/>
            <person name="Bhattacharya S.S."/>
            <person name="Shirouzu T."/>
            <person name="Yoshinaga Y."/>
            <person name="Martin F.M."/>
            <person name="Grigoriev I.V."/>
            <person name="Hibbett D.S."/>
        </authorList>
    </citation>
    <scope>NUCLEOTIDE SEQUENCE [LARGE SCALE GENOMIC DNA]</scope>
    <source>
        <strain evidence="1 2">HHB12029</strain>
    </source>
</reference>
<protein>
    <submittedName>
        <fullName evidence="1">Uncharacterized protein</fullName>
    </submittedName>
</protein>
<dbReference type="Proteomes" id="UP000077266">
    <property type="component" value="Unassembled WGS sequence"/>
</dbReference>
<dbReference type="InParanoid" id="A0A165DF41"/>
<accession>A0A165DF41</accession>
<evidence type="ECO:0000313" key="1">
    <source>
        <dbReference type="EMBL" id="KZV84404.1"/>
    </source>
</evidence>
<dbReference type="AlphaFoldDB" id="A0A165DF41"/>